<feature type="region of interest" description="Disordered" evidence="6">
    <location>
        <begin position="248"/>
        <end position="410"/>
    </location>
</feature>
<evidence type="ECO:0000259" key="8">
    <source>
        <dbReference type="PROSITE" id="PS51849"/>
    </source>
</evidence>
<keyword evidence="4 7" id="KW-1133">Transmembrane helix</keyword>
<accession>A0ABR8SHA6</accession>
<keyword evidence="3 7" id="KW-0812">Transmembrane</keyword>
<feature type="compositionally biased region" description="Basic and acidic residues" evidence="6">
    <location>
        <begin position="327"/>
        <end position="410"/>
    </location>
</feature>
<dbReference type="Proteomes" id="UP000603641">
    <property type="component" value="Unassembled WGS sequence"/>
</dbReference>
<evidence type="ECO:0000256" key="5">
    <source>
        <dbReference type="ARBA" id="ARBA00023136"/>
    </source>
</evidence>
<protein>
    <recommendedName>
        <fullName evidence="8">RsgI N-terminal anti-sigma domain-containing protein</fullName>
    </recommendedName>
</protein>
<evidence type="ECO:0000256" key="4">
    <source>
        <dbReference type="ARBA" id="ARBA00022989"/>
    </source>
</evidence>
<dbReference type="EMBL" id="JACSQM010000001">
    <property type="protein sequence ID" value="MBD7962874.1"/>
    <property type="molecule type" value="Genomic_DNA"/>
</dbReference>
<feature type="compositionally biased region" description="Basic residues" evidence="6">
    <location>
        <begin position="315"/>
        <end position="326"/>
    </location>
</feature>
<feature type="transmembrane region" description="Helical" evidence="7">
    <location>
        <begin position="54"/>
        <end position="77"/>
    </location>
</feature>
<evidence type="ECO:0000256" key="1">
    <source>
        <dbReference type="ARBA" id="ARBA00004162"/>
    </source>
</evidence>
<evidence type="ECO:0000256" key="6">
    <source>
        <dbReference type="SAM" id="MobiDB-lite"/>
    </source>
</evidence>
<evidence type="ECO:0000256" key="2">
    <source>
        <dbReference type="ARBA" id="ARBA00022475"/>
    </source>
</evidence>
<dbReference type="PROSITE" id="PS51849">
    <property type="entry name" value="RSGI_N"/>
    <property type="match status" value="1"/>
</dbReference>
<comment type="subcellular location">
    <subcellularLocation>
        <location evidence="1">Cell membrane</location>
        <topology evidence="1">Single-pass membrane protein</topology>
    </subcellularLocation>
</comment>
<proteinExistence type="predicted"/>
<feature type="domain" description="RsgI N-terminal anti-sigma" evidence="8">
    <location>
        <begin position="4"/>
        <end position="53"/>
    </location>
</feature>
<keyword evidence="2" id="KW-1003">Cell membrane</keyword>
<name>A0ABR8SHA6_9BACL</name>
<feature type="compositionally biased region" description="Basic and acidic residues" evidence="6">
    <location>
        <begin position="303"/>
        <end position="314"/>
    </location>
</feature>
<evidence type="ECO:0000256" key="7">
    <source>
        <dbReference type="SAM" id="Phobius"/>
    </source>
</evidence>
<dbReference type="Pfam" id="PF23750">
    <property type="entry name" value="RsgI_M"/>
    <property type="match status" value="1"/>
</dbReference>
<comment type="caution">
    <text evidence="9">The sequence shown here is derived from an EMBL/GenBank/DDBJ whole genome shotgun (WGS) entry which is preliminary data.</text>
</comment>
<gene>
    <name evidence="9" type="ORF">H9648_02320</name>
</gene>
<organism evidence="9 10">
    <name type="scientific">Fictibacillus norfolkensis</name>
    <dbReference type="NCBI Taxonomy" id="2762233"/>
    <lineage>
        <taxon>Bacteria</taxon>
        <taxon>Bacillati</taxon>
        <taxon>Bacillota</taxon>
        <taxon>Bacilli</taxon>
        <taxon>Bacillales</taxon>
        <taxon>Fictibacillaceae</taxon>
        <taxon>Fictibacillus</taxon>
    </lineage>
</organism>
<sequence length="410" mass="47468">MKNGSGIVIEVQDKKATLLMKDGTFITVRVPAGKRPLVGNEYQTSYFSHKKRSLFVLPSISFSVAALIAFLFISGLLPNSSHSAAAAYVSFDINPSLEVGVDDDMRVVEMDAFNEEARQIIKKYNFSTNDRMPFEVFADQLIKAYQTEGYMEENQSMLITTVTDKTSDKKTKQELDHAVDSIVKKAVVQYPVAITVSETNEEVRDKAKQLGVSSGKYTAFQEATKNDRHLKEEKIKEVKFQELQVNATSSKDIKSVPHPRKIKAAPHEVKAKPVNNHGKKSDNRSTVNPPQENVEKPKKHLNEKHNNEEREKRNKVINKKEHKHQKEQRVEPKTMKEPVRSQKKDRKSNQPKEHKKENKMQGQNHNREKNEYDRKQDNQRHQWNSERHHKDDQRHSKNKHDEKQEKKHKH</sequence>
<dbReference type="InterPro" id="IPR024449">
    <property type="entry name" value="Anti-sigma_RsgI_N"/>
</dbReference>
<evidence type="ECO:0000313" key="9">
    <source>
        <dbReference type="EMBL" id="MBD7962874.1"/>
    </source>
</evidence>
<dbReference type="Pfam" id="PF12791">
    <property type="entry name" value="RsgI_N"/>
    <property type="match status" value="1"/>
</dbReference>
<keyword evidence="10" id="KW-1185">Reference proteome</keyword>
<reference evidence="9 10" key="1">
    <citation type="submission" date="2020-08" db="EMBL/GenBank/DDBJ databases">
        <title>A Genomic Blueprint of the Chicken Gut Microbiome.</title>
        <authorList>
            <person name="Gilroy R."/>
            <person name="Ravi A."/>
            <person name="Getino M."/>
            <person name="Pursley I."/>
            <person name="Horton D.L."/>
            <person name="Alikhan N.-F."/>
            <person name="Baker D."/>
            <person name="Gharbi K."/>
            <person name="Hall N."/>
            <person name="Watson M."/>
            <person name="Adriaenssens E.M."/>
            <person name="Foster-Nyarko E."/>
            <person name="Jarju S."/>
            <person name="Secka A."/>
            <person name="Antonio M."/>
            <person name="Oren A."/>
            <person name="Chaudhuri R."/>
            <person name="La Ragione R.M."/>
            <person name="Hildebrand F."/>
            <person name="Pallen M.J."/>
        </authorList>
    </citation>
    <scope>NUCLEOTIDE SEQUENCE [LARGE SCALE GENOMIC DNA]</scope>
    <source>
        <strain evidence="9 10">Sa2CUA10</strain>
    </source>
</reference>
<evidence type="ECO:0000256" key="3">
    <source>
        <dbReference type="ARBA" id="ARBA00022692"/>
    </source>
</evidence>
<keyword evidence="5 7" id="KW-0472">Membrane</keyword>
<dbReference type="InterPro" id="IPR055431">
    <property type="entry name" value="RsgI_M"/>
</dbReference>
<dbReference type="RefSeq" id="WP_191752156.1">
    <property type="nucleotide sequence ID" value="NZ_JACSQM010000001.1"/>
</dbReference>
<evidence type="ECO:0000313" key="10">
    <source>
        <dbReference type="Proteomes" id="UP000603641"/>
    </source>
</evidence>